<evidence type="ECO:0000256" key="5">
    <source>
        <dbReference type="ARBA" id="ARBA00022989"/>
    </source>
</evidence>
<dbReference type="CDD" id="cd06261">
    <property type="entry name" value="TM_PBP2"/>
    <property type="match status" value="1"/>
</dbReference>
<dbReference type="PANTHER" id="PTHR43744:SF12">
    <property type="entry name" value="ABC TRANSPORTER PERMEASE PROTEIN MG189-RELATED"/>
    <property type="match status" value="1"/>
</dbReference>
<evidence type="ECO:0000313" key="10">
    <source>
        <dbReference type="Proteomes" id="UP000463051"/>
    </source>
</evidence>
<gene>
    <name evidence="9" type="ORF">GJB61_06495</name>
</gene>
<evidence type="ECO:0000256" key="4">
    <source>
        <dbReference type="ARBA" id="ARBA00022692"/>
    </source>
</evidence>
<accession>A0A7X2L120</accession>
<evidence type="ECO:0000256" key="3">
    <source>
        <dbReference type="ARBA" id="ARBA00022475"/>
    </source>
</evidence>
<dbReference type="InterPro" id="IPR035906">
    <property type="entry name" value="MetI-like_sf"/>
</dbReference>
<proteinExistence type="inferred from homology"/>
<comment type="subcellular location">
    <subcellularLocation>
        <location evidence="1 7">Cell membrane</location>
        <topology evidence="1 7">Multi-pass membrane protein</topology>
    </subcellularLocation>
</comment>
<evidence type="ECO:0000256" key="2">
    <source>
        <dbReference type="ARBA" id="ARBA00022448"/>
    </source>
</evidence>
<evidence type="ECO:0000313" key="9">
    <source>
        <dbReference type="EMBL" id="MRN52645.1"/>
    </source>
</evidence>
<name>A0A7X2L120_9BACL</name>
<keyword evidence="10" id="KW-1185">Reference proteome</keyword>
<sequence length="276" mass="30594">MIIRGKKYAVEIFTIIFAAIVSIPLYLVAINSLKSHEEIVRKPLALPHFTVGFSNITRAFEKMDIVKSYSTTLSIVVLVIACGVLLSMLAAYAVSRINQRPFKVMYWVFLSGILVPIQSAMIPLIFILKTFHLNNTLLGIALVYTAIVSPFAIFVFSGFMRTIPRELEEAAFMDGSSLVNTFFKIILPLIKPVTATVIILQFMYVWNDMLLPLVLLNSQDYPTVSIALYKFFGARGAADLSLLFGGISLALLPVIILFLSLQRYFVKGLVAGAVKG</sequence>
<feature type="transmembrane region" description="Helical" evidence="7">
    <location>
        <begin position="181"/>
        <end position="206"/>
    </location>
</feature>
<feature type="transmembrane region" description="Helical" evidence="7">
    <location>
        <begin position="12"/>
        <end position="33"/>
    </location>
</feature>
<feature type="transmembrane region" description="Helical" evidence="7">
    <location>
        <begin position="106"/>
        <end position="128"/>
    </location>
</feature>
<evidence type="ECO:0000256" key="7">
    <source>
        <dbReference type="RuleBase" id="RU363032"/>
    </source>
</evidence>
<keyword evidence="3" id="KW-1003">Cell membrane</keyword>
<evidence type="ECO:0000259" key="8">
    <source>
        <dbReference type="PROSITE" id="PS50928"/>
    </source>
</evidence>
<dbReference type="Gene3D" id="1.10.3720.10">
    <property type="entry name" value="MetI-like"/>
    <property type="match status" value="1"/>
</dbReference>
<dbReference type="GO" id="GO:0005886">
    <property type="term" value="C:plasma membrane"/>
    <property type="evidence" value="ECO:0007669"/>
    <property type="project" value="UniProtKB-SubCell"/>
</dbReference>
<dbReference type="AlphaFoldDB" id="A0A7X2L120"/>
<feature type="domain" description="ABC transmembrane type-1" evidence="8">
    <location>
        <begin position="69"/>
        <end position="261"/>
    </location>
</feature>
<comment type="similarity">
    <text evidence="7">Belongs to the binding-protein-dependent transport system permease family.</text>
</comment>
<dbReference type="InterPro" id="IPR000515">
    <property type="entry name" value="MetI-like"/>
</dbReference>
<evidence type="ECO:0000256" key="6">
    <source>
        <dbReference type="ARBA" id="ARBA00023136"/>
    </source>
</evidence>
<protein>
    <submittedName>
        <fullName evidence="9">ABC transporter permease subunit</fullName>
    </submittedName>
</protein>
<keyword evidence="2 7" id="KW-0813">Transport</keyword>
<comment type="caution">
    <text evidence="9">The sequence shown here is derived from an EMBL/GenBank/DDBJ whole genome shotgun (WGS) entry which is preliminary data.</text>
</comment>
<dbReference type="PANTHER" id="PTHR43744">
    <property type="entry name" value="ABC TRANSPORTER PERMEASE PROTEIN MG189-RELATED-RELATED"/>
    <property type="match status" value="1"/>
</dbReference>
<dbReference type="SUPFAM" id="SSF161098">
    <property type="entry name" value="MetI-like"/>
    <property type="match status" value="1"/>
</dbReference>
<feature type="transmembrane region" description="Helical" evidence="7">
    <location>
        <begin position="240"/>
        <end position="259"/>
    </location>
</feature>
<feature type="transmembrane region" description="Helical" evidence="7">
    <location>
        <begin position="140"/>
        <end position="160"/>
    </location>
</feature>
<keyword evidence="5 7" id="KW-1133">Transmembrane helix</keyword>
<keyword evidence="6 7" id="KW-0472">Membrane</keyword>
<keyword evidence="4 7" id="KW-0812">Transmembrane</keyword>
<organism evidence="9 10">
    <name type="scientific">Paenibacillus monticola</name>
    <dbReference type="NCBI Taxonomy" id="2666075"/>
    <lineage>
        <taxon>Bacteria</taxon>
        <taxon>Bacillati</taxon>
        <taxon>Bacillota</taxon>
        <taxon>Bacilli</taxon>
        <taxon>Bacillales</taxon>
        <taxon>Paenibacillaceae</taxon>
        <taxon>Paenibacillus</taxon>
    </lineage>
</organism>
<dbReference type="Proteomes" id="UP000463051">
    <property type="component" value="Unassembled WGS sequence"/>
</dbReference>
<evidence type="ECO:0000256" key="1">
    <source>
        <dbReference type="ARBA" id="ARBA00004651"/>
    </source>
</evidence>
<reference evidence="9 10" key="1">
    <citation type="submission" date="2019-11" db="EMBL/GenBank/DDBJ databases">
        <title>Paenibacillus monticola sp. nov., a novel PGPR strain isolated from mountain sample in China.</title>
        <authorList>
            <person name="Zhao Q."/>
            <person name="Li H.-P."/>
            <person name="Zhang J.-L."/>
        </authorList>
    </citation>
    <scope>NUCLEOTIDE SEQUENCE [LARGE SCALE GENOMIC DNA]</scope>
    <source>
        <strain evidence="9 10">LC-T2</strain>
    </source>
</reference>
<dbReference type="EMBL" id="WJXB01000002">
    <property type="protein sequence ID" value="MRN52645.1"/>
    <property type="molecule type" value="Genomic_DNA"/>
</dbReference>
<dbReference type="RefSeq" id="WP_154117645.1">
    <property type="nucleotide sequence ID" value="NZ_WJXB01000002.1"/>
</dbReference>
<dbReference type="PROSITE" id="PS50928">
    <property type="entry name" value="ABC_TM1"/>
    <property type="match status" value="1"/>
</dbReference>
<dbReference type="GO" id="GO:0055085">
    <property type="term" value="P:transmembrane transport"/>
    <property type="evidence" value="ECO:0007669"/>
    <property type="project" value="InterPro"/>
</dbReference>
<dbReference type="Pfam" id="PF00528">
    <property type="entry name" value="BPD_transp_1"/>
    <property type="match status" value="1"/>
</dbReference>
<feature type="transmembrane region" description="Helical" evidence="7">
    <location>
        <begin position="73"/>
        <end position="94"/>
    </location>
</feature>